<proteinExistence type="predicted"/>
<dbReference type="GO" id="GO:0007165">
    <property type="term" value="P:signal transduction"/>
    <property type="evidence" value="ECO:0007669"/>
    <property type="project" value="UniProtKB-KW"/>
</dbReference>
<dbReference type="Pfam" id="PF00015">
    <property type="entry name" value="MCPsignal"/>
    <property type="match status" value="1"/>
</dbReference>
<sequence>MRSLFLRMRFIHWLGAVALFINALFLTDNLTAQIIQYVVIVFLILHDIDEKYWGVDSLENVTGYMKSFEKKDLSIPCDLDSRYNSEIGNVLDVINAFRINVKDALVDIQDQANTSDDIAELLKLKAQNISSRIQEQDNHVNYLTDRIDTLDSTSVALQEKAEETRVQVERTQAGLIISNNNMGSMSKGLKSYIKSNDELHSKFNLLSEQTKSIENVVSVIHNLADQTNLLALNAAIEAARAGEHGRGFAVVADEVRNLAISTQQSLVQINQIIADISAAVIDAGEQMKVQSLAITSLSEHTTSSQSELEAACSNIDGILSLIGENEAKDNIDIQYINRLVKDVACEIEKLKNLSSSNAHDSSELEQQGHRLSEATAQIVVQLGSFKTR</sequence>
<evidence type="ECO:0000256" key="3">
    <source>
        <dbReference type="PROSITE-ProRule" id="PRU00284"/>
    </source>
</evidence>
<organism evidence="5 6">
    <name type="scientific">Moritella viscosa</name>
    <dbReference type="NCBI Taxonomy" id="80854"/>
    <lineage>
        <taxon>Bacteria</taxon>
        <taxon>Pseudomonadati</taxon>
        <taxon>Pseudomonadota</taxon>
        <taxon>Gammaproteobacteria</taxon>
        <taxon>Alteromonadales</taxon>
        <taxon>Moritellaceae</taxon>
        <taxon>Moritella</taxon>
    </lineage>
</organism>
<evidence type="ECO:0000259" key="4">
    <source>
        <dbReference type="PROSITE" id="PS50111"/>
    </source>
</evidence>
<reference evidence="5 6" key="1">
    <citation type="submission" date="2016-11" db="EMBL/GenBank/DDBJ databases">
        <authorList>
            <person name="Jaros S."/>
            <person name="Januszkiewicz K."/>
            <person name="Wedrychowicz H."/>
        </authorList>
    </citation>
    <scope>NUCLEOTIDE SEQUENCE [LARGE SCALE GENOMIC DNA]</scope>
    <source>
        <strain evidence="5">NVI 5450</strain>
    </source>
</reference>
<dbReference type="Gene3D" id="1.10.287.950">
    <property type="entry name" value="Methyl-accepting chemotaxis protein"/>
    <property type="match status" value="1"/>
</dbReference>
<dbReference type="InterPro" id="IPR004089">
    <property type="entry name" value="MCPsignal_dom"/>
</dbReference>
<evidence type="ECO:0000313" key="5">
    <source>
        <dbReference type="EMBL" id="SGZ18950.1"/>
    </source>
</evidence>
<accession>A0A1L0A219</accession>
<dbReference type="PANTHER" id="PTHR32089:SF114">
    <property type="entry name" value="METHYL-ACCEPTING CHEMOTAXIS PROTEIN MCPB"/>
    <property type="match status" value="1"/>
</dbReference>
<name>A0A1L0A219_9GAMM</name>
<evidence type="ECO:0000256" key="2">
    <source>
        <dbReference type="ARBA" id="ARBA00023224"/>
    </source>
</evidence>
<dbReference type="PANTHER" id="PTHR32089">
    <property type="entry name" value="METHYL-ACCEPTING CHEMOTAXIS PROTEIN MCPB"/>
    <property type="match status" value="1"/>
</dbReference>
<evidence type="ECO:0000256" key="1">
    <source>
        <dbReference type="ARBA" id="ARBA00004370"/>
    </source>
</evidence>
<dbReference type="OrthoDB" id="9765653at2"/>
<protein>
    <submittedName>
        <fullName evidence="5">Methyl-accepting chemotaxis protein</fullName>
    </submittedName>
</protein>
<feature type="domain" description="Methyl-accepting transducer" evidence="4">
    <location>
        <begin position="111"/>
        <end position="351"/>
    </location>
</feature>
<dbReference type="PROSITE" id="PS50111">
    <property type="entry name" value="CHEMOTAXIS_TRANSDUC_2"/>
    <property type="match status" value="1"/>
</dbReference>
<dbReference type="SUPFAM" id="SSF58104">
    <property type="entry name" value="Methyl-accepting chemotaxis protein (MCP) signaling domain"/>
    <property type="match status" value="1"/>
</dbReference>
<dbReference type="GO" id="GO:0006935">
    <property type="term" value="P:chemotaxis"/>
    <property type="evidence" value="ECO:0007669"/>
    <property type="project" value="UniProtKB-ARBA"/>
</dbReference>
<dbReference type="AlphaFoldDB" id="A0A1L0A219"/>
<gene>
    <name evidence="5" type="ORF">NVI5450_4707</name>
</gene>
<keyword evidence="2 3" id="KW-0807">Transducer</keyword>
<dbReference type="EMBL" id="FPLD01000136">
    <property type="protein sequence ID" value="SGZ18950.1"/>
    <property type="molecule type" value="Genomic_DNA"/>
</dbReference>
<evidence type="ECO:0000313" key="6">
    <source>
        <dbReference type="Proteomes" id="UP000183794"/>
    </source>
</evidence>
<dbReference type="GO" id="GO:0016020">
    <property type="term" value="C:membrane"/>
    <property type="evidence" value="ECO:0007669"/>
    <property type="project" value="UniProtKB-SubCell"/>
</dbReference>
<dbReference type="SMART" id="SM00283">
    <property type="entry name" value="MA"/>
    <property type="match status" value="1"/>
</dbReference>
<comment type="subcellular location">
    <subcellularLocation>
        <location evidence="1">Membrane</location>
    </subcellularLocation>
</comment>
<dbReference type="RefSeq" id="WP_075478178.1">
    <property type="nucleotide sequence ID" value="NZ_FPLD01000136.1"/>
</dbReference>
<dbReference type="Proteomes" id="UP000183794">
    <property type="component" value="Unassembled WGS sequence"/>
</dbReference>